<accession>A0A158B6U8</accession>
<organism evidence="1 2">
    <name type="scientific">Caballeronia pedi</name>
    <dbReference type="NCBI Taxonomy" id="1777141"/>
    <lineage>
        <taxon>Bacteria</taxon>
        <taxon>Pseudomonadati</taxon>
        <taxon>Pseudomonadota</taxon>
        <taxon>Betaproteobacteria</taxon>
        <taxon>Burkholderiales</taxon>
        <taxon>Burkholderiaceae</taxon>
        <taxon>Caballeronia</taxon>
    </lineage>
</organism>
<evidence type="ECO:0000313" key="1">
    <source>
        <dbReference type="EMBL" id="SAK65804.1"/>
    </source>
</evidence>
<dbReference type="RefSeq" id="WP_279628659.1">
    <property type="nucleotide sequence ID" value="NZ_FCOE02000009.1"/>
</dbReference>
<name>A0A158B6U8_9BURK</name>
<sequence length="40" mass="4485">MTLLKIWAVVLIVAAAFLALDSESSHRKAEMERCAHTRCI</sequence>
<dbReference type="STRING" id="1777141.AWB80_03107"/>
<keyword evidence="2" id="KW-1185">Reference proteome</keyword>
<proteinExistence type="predicted"/>
<reference evidence="1" key="1">
    <citation type="submission" date="2016-01" db="EMBL/GenBank/DDBJ databases">
        <authorList>
            <person name="Peeters C."/>
        </authorList>
    </citation>
    <scope>NUCLEOTIDE SEQUENCE [LARGE SCALE GENOMIC DNA]</scope>
    <source>
        <strain evidence="1">LMG 29323</strain>
    </source>
</reference>
<dbReference type="Proteomes" id="UP000054911">
    <property type="component" value="Unassembled WGS sequence"/>
</dbReference>
<comment type="caution">
    <text evidence="1">The sequence shown here is derived from an EMBL/GenBank/DDBJ whole genome shotgun (WGS) entry which is preliminary data.</text>
</comment>
<dbReference type="EMBL" id="FCOE02000009">
    <property type="protein sequence ID" value="SAK65804.1"/>
    <property type="molecule type" value="Genomic_DNA"/>
</dbReference>
<protein>
    <submittedName>
        <fullName evidence="1">Uncharacterized protein</fullName>
    </submittedName>
</protein>
<dbReference type="AlphaFoldDB" id="A0A158B6U8"/>
<evidence type="ECO:0000313" key="2">
    <source>
        <dbReference type="Proteomes" id="UP000054911"/>
    </source>
</evidence>
<gene>
    <name evidence="1" type="ORF">AWB80_03107</name>
</gene>